<dbReference type="SUPFAM" id="SSF55931">
    <property type="entry name" value="Glutamine synthetase/guanido kinase"/>
    <property type="match status" value="1"/>
</dbReference>
<keyword evidence="2" id="KW-1185">Reference proteome</keyword>
<dbReference type="RefSeq" id="WP_111320882.1">
    <property type="nucleotide sequence ID" value="NZ_BIFX01000002.1"/>
</dbReference>
<evidence type="ECO:0000313" key="1">
    <source>
        <dbReference type="EMBL" id="PZW32648.1"/>
    </source>
</evidence>
<dbReference type="Proteomes" id="UP000248806">
    <property type="component" value="Unassembled WGS sequence"/>
</dbReference>
<comment type="caution">
    <text evidence="1">The sequence shown here is derived from an EMBL/GenBank/DDBJ whole genome shotgun (WGS) entry which is preliminary data.</text>
</comment>
<proteinExistence type="predicted"/>
<dbReference type="InterPro" id="IPR014746">
    <property type="entry name" value="Gln_synth/guanido_kin_cat_dom"/>
</dbReference>
<evidence type="ECO:0000313" key="2">
    <source>
        <dbReference type="Proteomes" id="UP000248806"/>
    </source>
</evidence>
<name>A0A326UAG4_THEHA</name>
<dbReference type="AlphaFoldDB" id="A0A326UAG4"/>
<dbReference type="Gene3D" id="3.30.590.20">
    <property type="match status" value="2"/>
</dbReference>
<reference evidence="1 2" key="1">
    <citation type="submission" date="2018-06" db="EMBL/GenBank/DDBJ databases">
        <title>Genomic Encyclopedia of Archaeal and Bacterial Type Strains, Phase II (KMG-II): from individual species to whole genera.</title>
        <authorList>
            <person name="Goeker M."/>
        </authorList>
    </citation>
    <scope>NUCLEOTIDE SEQUENCE [LARGE SCALE GENOMIC DNA]</scope>
    <source>
        <strain evidence="1 2">ATCC BAA-1881</strain>
    </source>
</reference>
<gene>
    <name evidence="1" type="ORF">EI42_01740</name>
</gene>
<accession>A0A326UAG4</accession>
<dbReference type="EMBL" id="QKUF01000004">
    <property type="protein sequence ID" value="PZW32648.1"/>
    <property type="molecule type" value="Genomic_DNA"/>
</dbReference>
<organism evidence="1 2">
    <name type="scientific">Thermosporothrix hazakensis</name>
    <dbReference type="NCBI Taxonomy" id="644383"/>
    <lineage>
        <taxon>Bacteria</taxon>
        <taxon>Bacillati</taxon>
        <taxon>Chloroflexota</taxon>
        <taxon>Ktedonobacteria</taxon>
        <taxon>Ktedonobacterales</taxon>
        <taxon>Thermosporotrichaceae</taxon>
        <taxon>Thermosporothrix</taxon>
    </lineage>
</organism>
<protein>
    <submittedName>
        <fullName evidence="1">Uncharacterized protein</fullName>
    </submittedName>
</protein>
<dbReference type="OrthoDB" id="3517562at2"/>
<dbReference type="GO" id="GO:0003824">
    <property type="term" value="F:catalytic activity"/>
    <property type="evidence" value="ECO:0007669"/>
    <property type="project" value="InterPro"/>
</dbReference>
<sequence length="521" mass="59248">MNESGQHSVPTYGGEVETLAVQCGTWRLFPLDTPAQKQVQAIIEKEGEHAVQPVNLDYDEAQHILEFQGAVSYHLPQLVTMYQQAIATTCRLLQRQCQATLLSSSFHPFEDPVEAYQHVVPKPLYDLFRGYRPGLSSVSLDTLKKIYPTEPERGRGWWHEIGSLAASVQPWNSLTLEQAASQIAVLQACGWMFTLLTANAPFYRGKVTGKRDYRLEIWKGRGMLARSRYLADRANAKNLPSKPMGLTDYYAYVLKSQRPMVIPQPKKAHHNYKLAFLGVVQPEDWREFNTLTYLQAKSIRAVDIETGEVQEVRPSVAHICNGFDFLYYPGGGARIRIHLPEADRLDPRLFAQAIKTRNEPLLHELLREAKVHLGFICAEGRASATVLPTQKHPGWERLSIPFVLQTALIRSHQEVFAFLESTPLTWHDLTCLLPARCNARKHGFATQIKGIDATELARHIWMIARQSLTEEERSLVRDEIDEILNRRMAAAEEQLALFEMLSLRYPRTQALLKLVEQLCMG</sequence>